<name>A0ABS4HWV5_9BACL</name>
<gene>
    <name evidence="1" type="ORF">J2Z65_002370</name>
</gene>
<evidence type="ECO:0000313" key="2">
    <source>
        <dbReference type="Proteomes" id="UP001519344"/>
    </source>
</evidence>
<protein>
    <recommendedName>
        <fullName evidence="3">DUF3973 domain-containing protein</fullName>
    </recommendedName>
</protein>
<evidence type="ECO:0008006" key="3">
    <source>
        <dbReference type="Google" id="ProtNLM"/>
    </source>
</evidence>
<dbReference type="RefSeq" id="WP_167066370.1">
    <property type="nucleotide sequence ID" value="NZ_JAAOZR010000045.1"/>
</dbReference>
<proteinExistence type="predicted"/>
<accession>A0ABS4HWV5</accession>
<comment type="caution">
    <text evidence="1">The sequence shown here is derived from an EMBL/GenBank/DDBJ whole genome shotgun (WGS) entry which is preliminary data.</text>
</comment>
<dbReference type="Proteomes" id="UP001519344">
    <property type="component" value="Unassembled WGS sequence"/>
</dbReference>
<organism evidence="1 2">
    <name type="scientific">Paenibacillus aceris</name>
    <dbReference type="NCBI Taxonomy" id="869555"/>
    <lineage>
        <taxon>Bacteria</taxon>
        <taxon>Bacillati</taxon>
        <taxon>Bacillota</taxon>
        <taxon>Bacilli</taxon>
        <taxon>Bacillales</taxon>
        <taxon>Paenibacillaceae</taxon>
        <taxon>Paenibacillus</taxon>
    </lineage>
</organism>
<reference evidence="1 2" key="1">
    <citation type="submission" date="2021-03" db="EMBL/GenBank/DDBJ databases">
        <title>Genomic Encyclopedia of Type Strains, Phase IV (KMG-IV): sequencing the most valuable type-strain genomes for metagenomic binning, comparative biology and taxonomic classification.</title>
        <authorList>
            <person name="Goeker M."/>
        </authorList>
    </citation>
    <scope>NUCLEOTIDE SEQUENCE [LARGE SCALE GENOMIC DNA]</scope>
    <source>
        <strain evidence="1 2">DSM 24950</strain>
    </source>
</reference>
<keyword evidence="2" id="KW-1185">Reference proteome</keyword>
<evidence type="ECO:0000313" key="1">
    <source>
        <dbReference type="EMBL" id="MBP1963154.1"/>
    </source>
</evidence>
<sequence>MNSYFCAQCKMLHVKSLSPYETIFTSGFHWVDSTLYQVGVCNKQFIMPIEDTTTNNSHLLILG</sequence>
<dbReference type="EMBL" id="JAGGKV010000005">
    <property type="protein sequence ID" value="MBP1963154.1"/>
    <property type="molecule type" value="Genomic_DNA"/>
</dbReference>